<protein>
    <submittedName>
        <fullName evidence="1">Xylose isomerase-like TIM barrel</fullName>
    </submittedName>
</protein>
<dbReference type="Gene3D" id="3.20.20.150">
    <property type="entry name" value="Divalent-metal-dependent TIM barrel enzymes"/>
    <property type="match status" value="1"/>
</dbReference>
<dbReference type="AlphaFoldDB" id="A0A518C1D2"/>
<keyword evidence="1" id="KW-0413">Isomerase</keyword>
<dbReference type="RefSeq" id="WP_144969547.1">
    <property type="nucleotide sequence ID" value="NZ_CP036289.1"/>
</dbReference>
<evidence type="ECO:0000313" key="1">
    <source>
        <dbReference type="EMBL" id="QDU73041.1"/>
    </source>
</evidence>
<dbReference type="OrthoDB" id="279596at2"/>
<dbReference type="InterPro" id="IPR036237">
    <property type="entry name" value="Xyl_isomerase-like_sf"/>
</dbReference>
<dbReference type="SUPFAM" id="SSF51658">
    <property type="entry name" value="Xylose isomerase-like"/>
    <property type="match status" value="1"/>
</dbReference>
<proteinExistence type="predicted"/>
<dbReference type="KEGG" id="bvo:Pan97_00070"/>
<organism evidence="1 2">
    <name type="scientific">Bremerella volcania</name>
    <dbReference type="NCBI Taxonomy" id="2527984"/>
    <lineage>
        <taxon>Bacteria</taxon>
        <taxon>Pseudomonadati</taxon>
        <taxon>Planctomycetota</taxon>
        <taxon>Planctomycetia</taxon>
        <taxon>Pirellulales</taxon>
        <taxon>Pirellulaceae</taxon>
        <taxon>Bremerella</taxon>
    </lineage>
</organism>
<accession>A0A518C1D2</accession>
<evidence type="ECO:0000313" key="2">
    <source>
        <dbReference type="Proteomes" id="UP000318626"/>
    </source>
</evidence>
<sequence>MRRIGFSTGALAKGDFREGIRLQRDIADAIELSALREDELDPLVSAIEELDLTSFHYISFHAPSQLQKWTERELVERLVKLPFKISSVIVHPNIISDFEVWNRLGSRLAIENMDQRYLVGRTSRELENFFDRLSEAKFCLDIGHARQVDPTMSVAAQLLMKYGDRLSEIHISEVDADSHHCAISTIACQAFQRILSHIDQMVPAIIESVVDPGAIDDEFQMARRCFCELNYRHVTPNSASAPVY</sequence>
<gene>
    <name evidence="1" type="ORF">Pan97_00070</name>
</gene>
<reference evidence="2" key="1">
    <citation type="submission" date="2019-02" db="EMBL/GenBank/DDBJ databases">
        <title>Deep-cultivation of Planctomycetes and their phenomic and genomic characterization uncovers novel biology.</title>
        <authorList>
            <person name="Wiegand S."/>
            <person name="Jogler M."/>
            <person name="Boedeker C."/>
            <person name="Pinto D."/>
            <person name="Vollmers J."/>
            <person name="Rivas-Marin E."/>
            <person name="Kohn T."/>
            <person name="Peeters S.H."/>
            <person name="Heuer A."/>
            <person name="Rast P."/>
            <person name="Oberbeckmann S."/>
            <person name="Bunk B."/>
            <person name="Jeske O."/>
            <person name="Meyerdierks A."/>
            <person name="Storesund J.E."/>
            <person name="Kallscheuer N."/>
            <person name="Luecker S."/>
            <person name="Lage O.M."/>
            <person name="Pohl T."/>
            <person name="Merkel B.J."/>
            <person name="Hornburger P."/>
            <person name="Mueller R.-W."/>
            <person name="Bruemmer F."/>
            <person name="Labrenz M."/>
            <person name="Spormann A.M."/>
            <person name="Op den Camp H."/>
            <person name="Overmann J."/>
            <person name="Amann R."/>
            <person name="Jetten M.S.M."/>
            <person name="Mascher T."/>
            <person name="Medema M.H."/>
            <person name="Devos D.P."/>
            <person name="Kaster A.-K."/>
            <person name="Ovreas L."/>
            <person name="Rohde M."/>
            <person name="Galperin M.Y."/>
            <person name="Jogler C."/>
        </authorList>
    </citation>
    <scope>NUCLEOTIDE SEQUENCE [LARGE SCALE GENOMIC DNA]</scope>
    <source>
        <strain evidence="2">Pan97</strain>
    </source>
</reference>
<name>A0A518C1D2_9BACT</name>
<dbReference type="EMBL" id="CP036289">
    <property type="protein sequence ID" value="QDU73041.1"/>
    <property type="molecule type" value="Genomic_DNA"/>
</dbReference>
<dbReference type="Proteomes" id="UP000318626">
    <property type="component" value="Chromosome"/>
</dbReference>
<dbReference type="GO" id="GO:0016853">
    <property type="term" value="F:isomerase activity"/>
    <property type="evidence" value="ECO:0007669"/>
    <property type="project" value="UniProtKB-KW"/>
</dbReference>
<keyword evidence="2" id="KW-1185">Reference proteome</keyword>